<dbReference type="EnsemblPlants" id="EMT31268">
    <property type="protein sequence ID" value="EMT31268"/>
    <property type="gene ID" value="F775_13036"/>
</dbReference>
<evidence type="ECO:0000256" key="7">
    <source>
        <dbReference type="PIRSR" id="PIRSR602401-1"/>
    </source>
</evidence>
<dbReference type="PANTHER" id="PTHR24296">
    <property type="entry name" value="CYTOCHROME P450"/>
    <property type="match status" value="1"/>
</dbReference>
<dbReference type="Gene3D" id="1.10.630.10">
    <property type="entry name" value="Cytochrome P450"/>
    <property type="match status" value="1"/>
</dbReference>
<keyword evidence="6 7" id="KW-0408">Iron</keyword>
<feature type="binding site" description="axial binding residue" evidence="7">
    <location>
        <position position="456"/>
    </location>
    <ligand>
        <name>heme</name>
        <dbReference type="ChEBI" id="CHEBI:30413"/>
    </ligand>
    <ligandPart>
        <name>Fe</name>
        <dbReference type="ChEBI" id="CHEBI:18248"/>
    </ligandPart>
</feature>
<evidence type="ECO:0000256" key="6">
    <source>
        <dbReference type="ARBA" id="ARBA00023004"/>
    </source>
</evidence>
<keyword evidence="3 7" id="KW-0479">Metal-binding</keyword>
<dbReference type="GO" id="GO:0020037">
    <property type="term" value="F:heme binding"/>
    <property type="evidence" value="ECO:0007669"/>
    <property type="project" value="InterPro"/>
</dbReference>
<comment type="similarity">
    <text evidence="1">Belongs to the cytochrome P450 family.</text>
</comment>
<evidence type="ECO:0000256" key="4">
    <source>
        <dbReference type="ARBA" id="ARBA00022989"/>
    </source>
</evidence>
<organism evidence="8">
    <name type="scientific">Aegilops tauschii</name>
    <name type="common">Tausch's goatgrass</name>
    <name type="synonym">Aegilops squarrosa</name>
    <dbReference type="NCBI Taxonomy" id="37682"/>
    <lineage>
        <taxon>Eukaryota</taxon>
        <taxon>Viridiplantae</taxon>
        <taxon>Streptophyta</taxon>
        <taxon>Embryophyta</taxon>
        <taxon>Tracheophyta</taxon>
        <taxon>Spermatophyta</taxon>
        <taxon>Magnoliopsida</taxon>
        <taxon>Liliopsida</taxon>
        <taxon>Poales</taxon>
        <taxon>Poaceae</taxon>
        <taxon>BOP clade</taxon>
        <taxon>Pooideae</taxon>
        <taxon>Triticodae</taxon>
        <taxon>Triticeae</taxon>
        <taxon>Triticinae</taxon>
        <taxon>Aegilops</taxon>
    </lineage>
</organism>
<comment type="cofactor">
    <cofactor evidence="7">
        <name>heme</name>
        <dbReference type="ChEBI" id="CHEBI:30413"/>
    </cofactor>
</comment>
<evidence type="ECO:0000256" key="3">
    <source>
        <dbReference type="ARBA" id="ARBA00022723"/>
    </source>
</evidence>
<dbReference type="AlphaFoldDB" id="M8CAV9"/>
<keyword evidence="5" id="KW-0560">Oxidoreductase</keyword>
<reference evidence="8" key="1">
    <citation type="submission" date="2015-06" db="UniProtKB">
        <authorList>
            <consortium name="EnsemblPlants"/>
        </authorList>
    </citation>
    <scope>IDENTIFICATION</scope>
</reference>
<evidence type="ECO:0000256" key="2">
    <source>
        <dbReference type="ARBA" id="ARBA00022692"/>
    </source>
</evidence>
<keyword evidence="4" id="KW-0472">Membrane</keyword>
<dbReference type="PRINTS" id="PR00463">
    <property type="entry name" value="EP450I"/>
</dbReference>
<keyword evidence="4" id="KW-1133">Transmembrane helix</keyword>
<dbReference type="SUPFAM" id="SSF48264">
    <property type="entry name" value="Cytochrome P450"/>
    <property type="match status" value="1"/>
</dbReference>
<proteinExistence type="inferred from homology"/>
<dbReference type="PRINTS" id="PR00385">
    <property type="entry name" value="P450"/>
</dbReference>
<evidence type="ECO:0000313" key="8">
    <source>
        <dbReference type="EnsemblPlants" id="EMT31268"/>
    </source>
</evidence>
<keyword evidence="2" id="KW-0812">Transmembrane</keyword>
<dbReference type="InterPro" id="IPR036396">
    <property type="entry name" value="Cyt_P450_sf"/>
</dbReference>
<dbReference type="GO" id="GO:0005506">
    <property type="term" value="F:iron ion binding"/>
    <property type="evidence" value="ECO:0007669"/>
    <property type="project" value="InterPro"/>
</dbReference>
<dbReference type="Pfam" id="PF00067">
    <property type="entry name" value="p450"/>
    <property type="match status" value="1"/>
</dbReference>
<name>M8CAV9_AEGTA</name>
<keyword evidence="7" id="KW-0349">Heme</keyword>
<dbReference type="GO" id="GO:0016705">
    <property type="term" value="F:oxidoreductase activity, acting on paired donors, with incorporation or reduction of molecular oxygen"/>
    <property type="evidence" value="ECO:0007669"/>
    <property type="project" value="InterPro"/>
</dbReference>
<evidence type="ECO:0000256" key="1">
    <source>
        <dbReference type="ARBA" id="ARBA00010617"/>
    </source>
</evidence>
<dbReference type="InterPro" id="IPR002401">
    <property type="entry name" value="Cyt_P450_E_grp-I"/>
</dbReference>
<dbReference type="InterPro" id="IPR001128">
    <property type="entry name" value="Cyt_P450"/>
</dbReference>
<dbReference type="CDD" id="cd11064">
    <property type="entry name" value="CYP86A"/>
    <property type="match status" value="1"/>
</dbReference>
<evidence type="ECO:0000256" key="5">
    <source>
        <dbReference type="ARBA" id="ARBA00023002"/>
    </source>
</evidence>
<accession>M8CAV9</accession>
<sequence>MDSPLPLLLALSSLLLILAGLYMTRLGLLGKRRRSYPPVAGTMLHQLLNWGRLPEYMTELSRRYRTFRMLTLTCSSIHTVDPANVEYILRTNFANYGKGTMTHEVMEDLLGDGIFNVDGTKWRHQRKVASFEFSTRMLRDYSSGVFRDMAVQLAGIVAAAASAGERVDMENLFMRSTLDSIFKIGFGVNLGALSRSNSNQEGAAFARAFDDASEQVLYRFLDPLWKAKRLLNILSEAAMKRSVRTIDDFVYAVIEKKIDQMGREGQEFAKKEDILSRFLLEREKDPGCFDNKYLRDIILNFMIAGRDTTAGTLSWFLYVLCRDQRIQDKIAKEVREATTGERQDTGGTHGVTACLTEDAIGSMHYLHAALTETLRLYPAVPTDVKYCFSDDTLPDGHAVRRGDMVNYLPYAMGQMKFLWGDDAEEFRPERWLDDDGVFVPESPYKFTAFQAGPRICLGKEFAYRQMKIFAAALLYLFRMNYSYGRGYFNAPGEDPCVLLRVKEDYDGVEFSKNSIAAMNMIRLSSIYDAGKFDSYKCNAGHFLVSSSLVSYHKVVGMMKKLRGYKIVKA</sequence>
<dbReference type="GO" id="GO:0004497">
    <property type="term" value="F:monooxygenase activity"/>
    <property type="evidence" value="ECO:0007669"/>
    <property type="project" value="InterPro"/>
</dbReference>
<protein>
    <submittedName>
        <fullName evidence="8">Cytochrome P450 704C1</fullName>
    </submittedName>
</protein>